<organism evidence="2">
    <name type="scientific">Euplotes harpa</name>
    <dbReference type="NCBI Taxonomy" id="151035"/>
    <lineage>
        <taxon>Eukaryota</taxon>
        <taxon>Sar</taxon>
        <taxon>Alveolata</taxon>
        <taxon>Ciliophora</taxon>
        <taxon>Intramacronucleata</taxon>
        <taxon>Spirotrichea</taxon>
        <taxon>Hypotrichia</taxon>
        <taxon>Euplotida</taxon>
        <taxon>Euplotidae</taxon>
        <taxon>Euplotes</taxon>
    </lineage>
</organism>
<evidence type="ECO:0000256" key="1">
    <source>
        <dbReference type="SAM" id="MobiDB-lite"/>
    </source>
</evidence>
<reference evidence="2" key="1">
    <citation type="submission" date="2021-01" db="EMBL/GenBank/DDBJ databases">
        <authorList>
            <person name="Corre E."/>
            <person name="Pelletier E."/>
            <person name="Niang G."/>
            <person name="Scheremetjew M."/>
            <person name="Finn R."/>
            <person name="Kale V."/>
            <person name="Holt S."/>
            <person name="Cochrane G."/>
            <person name="Meng A."/>
            <person name="Brown T."/>
            <person name="Cohen L."/>
        </authorList>
    </citation>
    <scope>NUCLEOTIDE SEQUENCE</scope>
    <source>
        <strain evidence="2">FSP1.4</strain>
    </source>
</reference>
<dbReference type="EMBL" id="HBII01025562">
    <property type="protein sequence ID" value="CAE0351718.1"/>
    <property type="molecule type" value="Transcribed_RNA"/>
</dbReference>
<protein>
    <submittedName>
        <fullName evidence="2">Uncharacterized protein</fullName>
    </submittedName>
</protein>
<name>A0A7S3JFB7_9SPIT</name>
<accession>A0A7S3JFB7</accession>
<gene>
    <name evidence="2" type="ORF">EHAR0213_LOCUS10632</name>
</gene>
<evidence type="ECO:0000313" key="2">
    <source>
        <dbReference type="EMBL" id="CAE0351718.1"/>
    </source>
</evidence>
<sequence>MEFPIPSEIQAFLEGKITESQLLKLQNKDEENPADSDEEDEEKENHEETKKISLKKANSRMLVNNEIGLDNVDNQSLHSEEEGKSVYDVEGETDVIEDLRLVDLRNYKYYVEK</sequence>
<dbReference type="AlphaFoldDB" id="A0A7S3JFB7"/>
<feature type="compositionally biased region" description="Acidic residues" evidence="1">
    <location>
        <begin position="32"/>
        <end position="42"/>
    </location>
</feature>
<proteinExistence type="predicted"/>
<feature type="region of interest" description="Disordered" evidence="1">
    <location>
        <begin position="24"/>
        <end position="51"/>
    </location>
</feature>